<dbReference type="GO" id="GO:0033167">
    <property type="term" value="C:ARC complex"/>
    <property type="evidence" value="ECO:0007669"/>
    <property type="project" value="InterPro"/>
</dbReference>
<dbReference type="Pfam" id="PF09692">
    <property type="entry name" value="Arb1"/>
    <property type="match status" value="1"/>
</dbReference>
<dbReference type="PROSITE" id="PS50961">
    <property type="entry name" value="HTH_LA"/>
    <property type="match status" value="1"/>
</dbReference>
<feature type="region of interest" description="Disordered" evidence="3">
    <location>
        <begin position="143"/>
        <end position="168"/>
    </location>
</feature>
<evidence type="ECO:0000259" key="4">
    <source>
        <dbReference type="PROSITE" id="PS50961"/>
    </source>
</evidence>
<dbReference type="SMART" id="SM00715">
    <property type="entry name" value="LA"/>
    <property type="match status" value="1"/>
</dbReference>
<feature type="compositionally biased region" description="Acidic residues" evidence="3">
    <location>
        <begin position="608"/>
        <end position="618"/>
    </location>
</feature>
<accession>A0AAD4NU72</accession>
<dbReference type="Proteomes" id="UP001199106">
    <property type="component" value="Unassembled WGS sequence"/>
</dbReference>
<dbReference type="InterPro" id="IPR018606">
    <property type="entry name" value="Arb1"/>
</dbReference>
<evidence type="ECO:0000313" key="5">
    <source>
        <dbReference type="EMBL" id="KAG9194722.1"/>
    </source>
</evidence>
<evidence type="ECO:0000256" key="2">
    <source>
        <dbReference type="PROSITE-ProRule" id="PRU00332"/>
    </source>
</evidence>
<organism evidence="5 6">
    <name type="scientific">Alternaria panax</name>
    <dbReference type="NCBI Taxonomy" id="48097"/>
    <lineage>
        <taxon>Eukaryota</taxon>
        <taxon>Fungi</taxon>
        <taxon>Dikarya</taxon>
        <taxon>Ascomycota</taxon>
        <taxon>Pezizomycotina</taxon>
        <taxon>Dothideomycetes</taxon>
        <taxon>Pleosporomycetidae</taxon>
        <taxon>Pleosporales</taxon>
        <taxon>Pleosporineae</taxon>
        <taxon>Pleosporaceae</taxon>
        <taxon>Alternaria</taxon>
        <taxon>Alternaria sect. Panax</taxon>
    </lineage>
</organism>
<evidence type="ECO:0000256" key="3">
    <source>
        <dbReference type="SAM" id="MobiDB-lite"/>
    </source>
</evidence>
<dbReference type="EMBL" id="JAANER010000002">
    <property type="protein sequence ID" value="KAG9194722.1"/>
    <property type="molecule type" value="Genomic_DNA"/>
</dbReference>
<name>A0AAD4NU72_9PLEO</name>
<dbReference type="InterPro" id="IPR006630">
    <property type="entry name" value="La_HTH"/>
</dbReference>
<dbReference type="Pfam" id="PF05383">
    <property type="entry name" value="La"/>
    <property type="match status" value="1"/>
</dbReference>
<keyword evidence="6" id="KW-1185">Reference proteome</keyword>
<dbReference type="AlphaFoldDB" id="A0AAD4NU72"/>
<dbReference type="GO" id="GO:0031047">
    <property type="term" value="P:regulatory ncRNA-mediated gene silencing"/>
    <property type="evidence" value="ECO:0007669"/>
    <property type="project" value="InterPro"/>
</dbReference>
<comment type="caution">
    <text evidence="5">The sequence shown here is derived from an EMBL/GenBank/DDBJ whole genome shotgun (WGS) entry which is preliminary data.</text>
</comment>
<sequence>MATAVTAPIVDAGSPDGASSNTTAIQDHPDGAEIRRQVHLPIPSISVEFYFSDQNLPTDKHLLQCCGGRENIPVSISRIRGFQKMRHYRPKTLVTAALRLSAFLEVSADGKTIKRKVPLTGKNMLDPDYFDAEDDDDIAYAPGSRKAKSQQPAQYPVPLLPQTKTKYPDGVSKNMLKATGFEKAYTEPILTPTEAAEEEEMYALTKPFVERIEIAIQRFKQKRRMHEMYAHVFNKLMRFGGVESSPRMYQGLSKHEMNEMGPEELARALAIHNVPWDRSDENKWVVDFVALCKAFLSSWYPAHYGYASHAVKNACQVPRSFLGYLRFHCVCPEFDDQLAIALQICDQAEQELPRVNSVGLALPGDFNKSASVIFGGVQAGMYTGNKSWAEDLKKEGLAVTEIGIRDEEARIKFGTGIAILGSDAQYDMFESGQLKVLSKDTAYLEVITINLPDNDTKSAYAEQSKALSNKLGQLEPLGKLVCKSWYTDDCDDYDLPKDKTKYPNGKPRKAGDGKEYEFWIEEGILENCFVGLKMDANILLLSGGLTILDDIKETMCSFYIWIPNELWMERKPKQVRWLGKAMGLDDDEEEEFDINGENKASADKGGSDDEFDDESKGS</sequence>
<dbReference type="Gene3D" id="1.10.10.10">
    <property type="entry name" value="Winged helix-like DNA-binding domain superfamily/Winged helix DNA-binding domain"/>
    <property type="match status" value="1"/>
</dbReference>
<evidence type="ECO:0000313" key="6">
    <source>
        <dbReference type="Proteomes" id="UP001199106"/>
    </source>
</evidence>
<feature type="region of interest" description="Disordered" evidence="3">
    <location>
        <begin position="588"/>
        <end position="618"/>
    </location>
</feature>
<proteinExistence type="predicted"/>
<reference evidence="5" key="1">
    <citation type="submission" date="2021-07" db="EMBL/GenBank/DDBJ databases">
        <title>Genome Resource of American Ginseng Black Spot Pathogen Alternaria panax.</title>
        <authorList>
            <person name="Qiu C."/>
            <person name="Wang W."/>
            <person name="Liu Z."/>
        </authorList>
    </citation>
    <scope>NUCLEOTIDE SEQUENCE</scope>
    <source>
        <strain evidence="5">BNCC115425</strain>
    </source>
</reference>
<feature type="domain" description="HTH La-type RNA-binding" evidence="4">
    <location>
        <begin position="33"/>
        <end position="123"/>
    </location>
</feature>
<dbReference type="SUPFAM" id="SSF46785">
    <property type="entry name" value="Winged helix' DNA-binding domain"/>
    <property type="match status" value="1"/>
</dbReference>
<dbReference type="InterPro" id="IPR036388">
    <property type="entry name" value="WH-like_DNA-bd_sf"/>
</dbReference>
<dbReference type="GO" id="GO:0003723">
    <property type="term" value="F:RNA binding"/>
    <property type="evidence" value="ECO:0007669"/>
    <property type="project" value="UniProtKB-UniRule"/>
</dbReference>
<keyword evidence="1 2" id="KW-0694">RNA-binding</keyword>
<evidence type="ECO:0000256" key="1">
    <source>
        <dbReference type="ARBA" id="ARBA00022884"/>
    </source>
</evidence>
<gene>
    <name evidence="5" type="ORF">G6011_04757</name>
</gene>
<dbReference type="InterPro" id="IPR036390">
    <property type="entry name" value="WH_DNA-bd_sf"/>
</dbReference>
<protein>
    <recommendedName>
        <fullName evidence="4">HTH La-type RNA-binding domain-containing protein</fullName>
    </recommendedName>
</protein>